<evidence type="ECO:0000256" key="2">
    <source>
        <dbReference type="ARBA" id="ARBA00022553"/>
    </source>
</evidence>
<comment type="caution">
    <text evidence="4">The sequence shown here is derived from an EMBL/GenBank/DDBJ whole genome shotgun (WGS) entry which is preliminary data.</text>
</comment>
<sequence>MTGPRADAELSAVLDVIRGLLPGPVSPWGPERADDPLADLGFDSLRTVRLLVEVETALDVELPQDRVTADTFRTARTLAEAVHETRRAHG</sequence>
<evidence type="ECO:0000313" key="4">
    <source>
        <dbReference type="EMBL" id="GHG01946.1"/>
    </source>
</evidence>
<dbReference type="SUPFAM" id="SSF47336">
    <property type="entry name" value="ACP-like"/>
    <property type="match status" value="1"/>
</dbReference>
<dbReference type="Gene3D" id="1.10.1200.10">
    <property type="entry name" value="ACP-like"/>
    <property type="match status" value="1"/>
</dbReference>
<accession>A0A919EP40</accession>
<organism evidence="4 5">
    <name type="scientific">Streptomyces filamentosus</name>
    <name type="common">Streptomyces roseosporus</name>
    <dbReference type="NCBI Taxonomy" id="67294"/>
    <lineage>
        <taxon>Bacteria</taxon>
        <taxon>Bacillati</taxon>
        <taxon>Actinomycetota</taxon>
        <taxon>Actinomycetes</taxon>
        <taxon>Kitasatosporales</taxon>
        <taxon>Streptomycetaceae</taxon>
        <taxon>Streptomyces</taxon>
    </lineage>
</organism>
<keyword evidence="2" id="KW-0597">Phosphoprotein</keyword>
<reference evidence="4" key="2">
    <citation type="submission" date="2020-09" db="EMBL/GenBank/DDBJ databases">
        <authorList>
            <person name="Sun Q."/>
            <person name="Ohkuma M."/>
        </authorList>
    </citation>
    <scope>NUCLEOTIDE SEQUENCE</scope>
    <source>
        <strain evidence="4">JCM 4122</strain>
    </source>
</reference>
<dbReference type="GeneID" id="95659141"/>
<reference evidence="4" key="1">
    <citation type="journal article" date="2014" name="Int. J. Syst. Evol. Microbiol.">
        <title>Complete genome sequence of Corynebacterium casei LMG S-19264T (=DSM 44701T), isolated from a smear-ripened cheese.</title>
        <authorList>
            <consortium name="US DOE Joint Genome Institute (JGI-PGF)"/>
            <person name="Walter F."/>
            <person name="Albersmeier A."/>
            <person name="Kalinowski J."/>
            <person name="Ruckert C."/>
        </authorList>
    </citation>
    <scope>NUCLEOTIDE SEQUENCE</scope>
    <source>
        <strain evidence="4">JCM 4122</strain>
    </source>
</reference>
<gene>
    <name evidence="4" type="ORF">GCM10017667_36980</name>
</gene>
<dbReference type="RefSeq" id="WP_150228048.1">
    <property type="nucleotide sequence ID" value="NZ_BNBE01000001.1"/>
</dbReference>
<keyword evidence="1" id="KW-0596">Phosphopantetheine</keyword>
<dbReference type="InterPro" id="IPR036736">
    <property type="entry name" value="ACP-like_sf"/>
</dbReference>
<name>A0A919EP40_STRFL</name>
<keyword evidence="5" id="KW-1185">Reference proteome</keyword>
<dbReference type="EMBL" id="BNBE01000001">
    <property type="protein sequence ID" value="GHG01946.1"/>
    <property type="molecule type" value="Genomic_DNA"/>
</dbReference>
<evidence type="ECO:0000313" key="5">
    <source>
        <dbReference type="Proteomes" id="UP000632849"/>
    </source>
</evidence>
<evidence type="ECO:0000256" key="1">
    <source>
        <dbReference type="ARBA" id="ARBA00022450"/>
    </source>
</evidence>
<dbReference type="Pfam" id="PF00550">
    <property type="entry name" value="PP-binding"/>
    <property type="match status" value="1"/>
</dbReference>
<dbReference type="PROSITE" id="PS50075">
    <property type="entry name" value="CARRIER"/>
    <property type="match status" value="1"/>
</dbReference>
<proteinExistence type="predicted"/>
<dbReference type="PROSITE" id="PS00012">
    <property type="entry name" value="PHOSPHOPANTETHEINE"/>
    <property type="match status" value="1"/>
</dbReference>
<dbReference type="InterPro" id="IPR009081">
    <property type="entry name" value="PP-bd_ACP"/>
</dbReference>
<protein>
    <recommendedName>
        <fullName evidence="3">Carrier domain-containing protein</fullName>
    </recommendedName>
</protein>
<dbReference type="AlphaFoldDB" id="A0A919EP40"/>
<feature type="domain" description="Carrier" evidence="3">
    <location>
        <begin position="4"/>
        <end position="86"/>
    </location>
</feature>
<dbReference type="Proteomes" id="UP000632849">
    <property type="component" value="Unassembled WGS sequence"/>
</dbReference>
<dbReference type="InterPro" id="IPR006162">
    <property type="entry name" value="Ppantetheine_attach_site"/>
</dbReference>
<evidence type="ECO:0000259" key="3">
    <source>
        <dbReference type="PROSITE" id="PS50075"/>
    </source>
</evidence>